<keyword evidence="1" id="KW-0732">Signal</keyword>
<dbReference type="InterPro" id="IPR052421">
    <property type="entry name" value="PCW_Enzyme_Inhibitor"/>
</dbReference>
<comment type="caution">
    <text evidence="5">The sequence shown here is derived from an EMBL/GenBank/DDBJ whole genome shotgun (WGS) entry which is preliminary data.</text>
</comment>
<gene>
    <name evidence="5" type="ORF">PHJA_002591000</name>
</gene>
<dbReference type="PANTHER" id="PTHR36710:SF8">
    <property type="entry name" value="PECTINESTERASE INHIBITOR-LIKE"/>
    <property type="match status" value="1"/>
</dbReference>
<dbReference type="Proteomes" id="UP000653305">
    <property type="component" value="Unassembled WGS sequence"/>
</dbReference>
<evidence type="ECO:0000256" key="2">
    <source>
        <dbReference type="ARBA" id="ARBA00023157"/>
    </source>
</evidence>
<keyword evidence="6" id="KW-1185">Reference proteome</keyword>
<dbReference type="NCBIfam" id="TIGR01614">
    <property type="entry name" value="PME_inhib"/>
    <property type="match status" value="1"/>
</dbReference>
<name>A0A830CX39_9LAMI</name>
<dbReference type="SMART" id="SM00856">
    <property type="entry name" value="PMEI"/>
    <property type="match status" value="1"/>
</dbReference>
<dbReference type="OrthoDB" id="764172at2759"/>
<dbReference type="InterPro" id="IPR035513">
    <property type="entry name" value="Invertase/methylesterase_inhib"/>
</dbReference>
<dbReference type="GO" id="GO:0046910">
    <property type="term" value="F:pectinesterase inhibitor activity"/>
    <property type="evidence" value="ECO:0007669"/>
    <property type="project" value="InterPro"/>
</dbReference>
<dbReference type="Gene3D" id="1.20.140.40">
    <property type="entry name" value="Invertase/pectin methylesterase inhibitor family protein"/>
    <property type="match status" value="1"/>
</dbReference>
<evidence type="ECO:0000256" key="3">
    <source>
        <dbReference type="ARBA" id="ARBA00038471"/>
    </source>
</evidence>
<dbReference type="InterPro" id="IPR034086">
    <property type="entry name" value="PMEI_plant"/>
</dbReference>
<accession>A0A830CX39</accession>
<feature type="domain" description="Pectinesterase inhibitor" evidence="4">
    <location>
        <begin position="12"/>
        <end position="157"/>
    </location>
</feature>
<evidence type="ECO:0000256" key="1">
    <source>
        <dbReference type="ARBA" id="ARBA00022729"/>
    </source>
</evidence>
<dbReference type="PANTHER" id="PTHR36710">
    <property type="entry name" value="PECTINESTERASE INHIBITOR-LIKE"/>
    <property type="match status" value="1"/>
</dbReference>
<dbReference type="SUPFAM" id="SSF101148">
    <property type="entry name" value="Plant invertase/pectin methylesterase inhibitor"/>
    <property type="match status" value="1"/>
</dbReference>
<keyword evidence="2" id="KW-1015">Disulfide bond</keyword>
<protein>
    <submittedName>
        <fullName evidence="5">Pectinesterase inhibitor</fullName>
    </submittedName>
</protein>
<reference evidence="5" key="1">
    <citation type="submission" date="2020-07" db="EMBL/GenBank/DDBJ databases">
        <title>Ethylene signaling mediates host invasion by parasitic plants.</title>
        <authorList>
            <person name="Yoshida S."/>
        </authorList>
    </citation>
    <scope>NUCLEOTIDE SEQUENCE</scope>
    <source>
        <strain evidence="5">Okayama</strain>
    </source>
</reference>
<dbReference type="Pfam" id="PF04043">
    <property type="entry name" value="PMEI"/>
    <property type="match status" value="1"/>
</dbReference>
<dbReference type="AlphaFoldDB" id="A0A830CX39"/>
<organism evidence="5 6">
    <name type="scientific">Phtheirospermum japonicum</name>
    <dbReference type="NCBI Taxonomy" id="374723"/>
    <lineage>
        <taxon>Eukaryota</taxon>
        <taxon>Viridiplantae</taxon>
        <taxon>Streptophyta</taxon>
        <taxon>Embryophyta</taxon>
        <taxon>Tracheophyta</taxon>
        <taxon>Spermatophyta</taxon>
        <taxon>Magnoliopsida</taxon>
        <taxon>eudicotyledons</taxon>
        <taxon>Gunneridae</taxon>
        <taxon>Pentapetalae</taxon>
        <taxon>asterids</taxon>
        <taxon>lamiids</taxon>
        <taxon>Lamiales</taxon>
        <taxon>Orobanchaceae</taxon>
        <taxon>Orobanchaceae incertae sedis</taxon>
        <taxon>Phtheirospermum</taxon>
    </lineage>
</organism>
<comment type="similarity">
    <text evidence="3">Belongs to the PMEI family.</text>
</comment>
<dbReference type="InterPro" id="IPR006501">
    <property type="entry name" value="Pectinesterase_inhib_dom"/>
</dbReference>
<evidence type="ECO:0000313" key="5">
    <source>
        <dbReference type="EMBL" id="GFQ04471.1"/>
    </source>
</evidence>
<dbReference type="EMBL" id="BMAC01000945">
    <property type="protein sequence ID" value="GFQ04471.1"/>
    <property type="molecule type" value="Genomic_DNA"/>
</dbReference>
<evidence type="ECO:0000259" key="4">
    <source>
        <dbReference type="SMART" id="SM00856"/>
    </source>
</evidence>
<dbReference type="CDD" id="cd15797">
    <property type="entry name" value="PMEI"/>
    <property type="match status" value="1"/>
</dbReference>
<proteinExistence type="inferred from homology"/>
<evidence type="ECO:0000313" key="6">
    <source>
        <dbReference type="Proteomes" id="UP000653305"/>
    </source>
</evidence>
<sequence>MSVTSSSTGHKLTDADIKHLCSKTSSSGGCFKVIKSDHRTANVDSKGLFNGLVDKASRKAKNIQSELNTFAKATHDSKLRNEYKLCSEKYNDAIHKLEVAKEKLKSGAYKSVYVPVKDTYEDIKSCQKTLKGASNGHAQILKKNNDLEFLLSIAKAAANDLNKK</sequence>